<keyword evidence="1" id="KW-0175">Coiled coil</keyword>
<evidence type="ECO:0000256" key="2">
    <source>
        <dbReference type="SAM" id="Phobius"/>
    </source>
</evidence>
<feature type="coiled-coil region" evidence="1">
    <location>
        <begin position="18"/>
        <end position="45"/>
    </location>
</feature>
<dbReference type="AlphaFoldDB" id="A0A317PVT0"/>
<comment type="caution">
    <text evidence="3">The sequence shown here is derived from an EMBL/GenBank/DDBJ whole genome shotgun (WGS) entry which is preliminary data.</text>
</comment>
<reference evidence="3 4" key="1">
    <citation type="submission" date="2018-05" db="EMBL/GenBank/DDBJ databases">
        <title>Genomic Encyclopedia of Type Strains, Phase IV (KMG-IV): sequencing the most valuable type-strain genomes for metagenomic binning, comparative biology and taxonomic classification.</title>
        <authorList>
            <person name="Goeker M."/>
        </authorList>
    </citation>
    <scope>NUCLEOTIDE SEQUENCE [LARGE SCALE GENOMIC DNA]</scope>
    <source>
        <strain evidence="3 4">DSM 19579</strain>
    </source>
</reference>
<evidence type="ECO:0000313" key="4">
    <source>
        <dbReference type="Proteomes" id="UP000246744"/>
    </source>
</evidence>
<dbReference type="Proteomes" id="UP000246744">
    <property type="component" value="Unassembled WGS sequence"/>
</dbReference>
<organism evidence="3 4">
    <name type="scientific">Mangrovibacter plantisponsor</name>
    <dbReference type="NCBI Taxonomy" id="451513"/>
    <lineage>
        <taxon>Bacteria</taxon>
        <taxon>Pseudomonadati</taxon>
        <taxon>Pseudomonadota</taxon>
        <taxon>Gammaproteobacteria</taxon>
        <taxon>Enterobacterales</taxon>
        <taxon>Enterobacteriaceae</taxon>
        <taxon>Mangrovibacter</taxon>
    </lineage>
</organism>
<proteinExistence type="predicted"/>
<dbReference type="EMBL" id="QGTS01000014">
    <property type="protein sequence ID" value="PWW04996.1"/>
    <property type="molecule type" value="Genomic_DNA"/>
</dbReference>
<feature type="transmembrane region" description="Helical" evidence="2">
    <location>
        <begin position="54"/>
        <end position="79"/>
    </location>
</feature>
<evidence type="ECO:0000313" key="3">
    <source>
        <dbReference type="EMBL" id="PWW04996.1"/>
    </source>
</evidence>
<protein>
    <submittedName>
        <fullName evidence="3">Uncharacterized protein</fullName>
    </submittedName>
</protein>
<keyword evidence="2" id="KW-0812">Transmembrane</keyword>
<sequence>MFSLATIIELIKTGFGFFQKKQESKDELEAQNSHEQNEITLEETRKGFTWRQMLGYVLTFIVFYNYVVIPIFALMGLVLPAIPLDEVWKVLIILIGGGS</sequence>
<keyword evidence="2" id="KW-0472">Membrane</keyword>
<keyword evidence="4" id="KW-1185">Reference proteome</keyword>
<name>A0A317PVT0_9ENTR</name>
<keyword evidence="2" id="KW-1133">Transmembrane helix</keyword>
<evidence type="ECO:0000256" key="1">
    <source>
        <dbReference type="SAM" id="Coils"/>
    </source>
</evidence>
<gene>
    <name evidence="3" type="ORF">DES37_11492</name>
</gene>
<accession>A0A317PVT0</accession>
<dbReference type="OrthoDB" id="6629475at2"/>